<dbReference type="VEuPathDB" id="FungiDB:CC1G_00783"/>
<dbReference type="Gene3D" id="1.10.287.1490">
    <property type="match status" value="1"/>
</dbReference>
<feature type="region of interest" description="Disordered" evidence="1">
    <location>
        <begin position="38"/>
        <end position="57"/>
    </location>
</feature>
<evidence type="ECO:0000256" key="1">
    <source>
        <dbReference type="SAM" id="MobiDB-lite"/>
    </source>
</evidence>
<dbReference type="SUPFAM" id="SSF57997">
    <property type="entry name" value="Tropomyosin"/>
    <property type="match status" value="1"/>
</dbReference>
<accession>A8N8Q8</accession>
<reference evidence="2 3" key="1">
    <citation type="journal article" date="2010" name="Proc. Natl. Acad. Sci. U.S.A.">
        <title>Insights into evolution of multicellular fungi from the assembled chromosomes of the mushroom Coprinopsis cinerea (Coprinus cinereus).</title>
        <authorList>
            <person name="Stajich J.E."/>
            <person name="Wilke S.K."/>
            <person name="Ahren D."/>
            <person name="Au C.H."/>
            <person name="Birren B.W."/>
            <person name="Borodovsky M."/>
            <person name="Burns C."/>
            <person name="Canback B."/>
            <person name="Casselton L.A."/>
            <person name="Cheng C.K."/>
            <person name="Deng J."/>
            <person name="Dietrich F.S."/>
            <person name="Fargo D.C."/>
            <person name="Farman M.L."/>
            <person name="Gathman A.C."/>
            <person name="Goldberg J."/>
            <person name="Guigo R."/>
            <person name="Hoegger P.J."/>
            <person name="Hooker J.B."/>
            <person name="Huggins A."/>
            <person name="James T.Y."/>
            <person name="Kamada T."/>
            <person name="Kilaru S."/>
            <person name="Kodira C."/>
            <person name="Kues U."/>
            <person name="Kupfer D."/>
            <person name="Kwan H.S."/>
            <person name="Lomsadze A."/>
            <person name="Li W."/>
            <person name="Lilly W.W."/>
            <person name="Ma L.J."/>
            <person name="Mackey A.J."/>
            <person name="Manning G."/>
            <person name="Martin F."/>
            <person name="Muraguchi H."/>
            <person name="Natvig D.O."/>
            <person name="Palmerini H."/>
            <person name="Ramesh M.A."/>
            <person name="Rehmeyer C.J."/>
            <person name="Roe B.A."/>
            <person name="Shenoy N."/>
            <person name="Stanke M."/>
            <person name="Ter-Hovhannisyan V."/>
            <person name="Tunlid A."/>
            <person name="Velagapudi R."/>
            <person name="Vision T.J."/>
            <person name="Zeng Q."/>
            <person name="Zolan M.E."/>
            <person name="Pukkila P.J."/>
        </authorList>
    </citation>
    <scope>NUCLEOTIDE SEQUENCE [LARGE SCALE GENOMIC DNA]</scope>
    <source>
        <strain evidence="3">Okayama-7 / 130 / ATCC MYA-4618 / FGSC 9003</strain>
    </source>
</reference>
<dbReference type="AlphaFoldDB" id="A8N8Q8"/>
<dbReference type="GeneID" id="6007700"/>
<feature type="compositionally biased region" description="Polar residues" evidence="1">
    <location>
        <begin position="227"/>
        <end position="237"/>
    </location>
</feature>
<evidence type="ECO:0000313" key="2">
    <source>
        <dbReference type="EMBL" id="EAU90399.2"/>
    </source>
</evidence>
<dbReference type="HOGENOM" id="CLU_1170594_0_0_1"/>
<sequence>MTHMRRVYMNPSDTHGQLQTDVTRLRKQVRDLRAQETALKARHEQQQKRAESYKKKFQNGTRRIEELEGQLEETKEALEVTRNKLRKVRKERDETMEEHVSMESVVEEMEDTVSRLRRERNETRDALTAAKADGVVKKRLIQTLEARLQESISDNYKRKFEELEAKVRRMERAQAAAAFTPPVTRAKARSHEALGASASTSVKRVRSTEGVTEASGSASRPRKVLRTSASTSKSARK</sequence>
<organism evidence="2 3">
    <name type="scientific">Coprinopsis cinerea (strain Okayama-7 / 130 / ATCC MYA-4618 / FGSC 9003)</name>
    <name type="common">Inky cap fungus</name>
    <name type="synonym">Hormographiella aspergillata</name>
    <dbReference type="NCBI Taxonomy" id="240176"/>
    <lineage>
        <taxon>Eukaryota</taxon>
        <taxon>Fungi</taxon>
        <taxon>Dikarya</taxon>
        <taxon>Basidiomycota</taxon>
        <taxon>Agaricomycotina</taxon>
        <taxon>Agaricomycetes</taxon>
        <taxon>Agaricomycetidae</taxon>
        <taxon>Agaricales</taxon>
        <taxon>Agaricineae</taxon>
        <taxon>Psathyrellaceae</taxon>
        <taxon>Coprinopsis</taxon>
    </lineage>
</organism>
<dbReference type="EMBL" id="AACS02000007">
    <property type="protein sequence ID" value="EAU90399.2"/>
    <property type="molecule type" value="Genomic_DNA"/>
</dbReference>
<gene>
    <name evidence="2" type="ORF">CC1G_00783</name>
</gene>
<name>A8N8Q8_COPC7</name>
<evidence type="ECO:0000313" key="3">
    <source>
        <dbReference type="Proteomes" id="UP000001861"/>
    </source>
</evidence>
<dbReference type="Proteomes" id="UP000001861">
    <property type="component" value="Unassembled WGS sequence"/>
</dbReference>
<feature type="region of interest" description="Disordered" evidence="1">
    <location>
        <begin position="181"/>
        <end position="237"/>
    </location>
</feature>
<feature type="compositionally biased region" description="Basic and acidic residues" evidence="1">
    <location>
        <begin position="38"/>
        <end position="54"/>
    </location>
</feature>
<protein>
    <submittedName>
        <fullName evidence="2">Uncharacterized protein</fullName>
    </submittedName>
</protein>
<dbReference type="RefSeq" id="XP_001831236.2">
    <property type="nucleotide sequence ID" value="XM_001831184.2"/>
</dbReference>
<proteinExistence type="predicted"/>
<dbReference type="KEGG" id="cci:CC1G_00783"/>
<dbReference type="InParanoid" id="A8N8Q8"/>
<keyword evidence="3" id="KW-1185">Reference proteome</keyword>
<comment type="caution">
    <text evidence="2">The sequence shown here is derived from an EMBL/GenBank/DDBJ whole genome shotgun (WGS) entry which is preliminary data.</text>
</comment>